<dbReference type="EMBL" id="JAJSPL020000052">
    <property type="protein sequence ID" value="KAK7732289.1"/>
    <property type="molecule type" value="Genomic_DNA"/>
</dbReference>
<proteinExistence type="predicted"/>
<dbReference type="AlphaFoldDB" id="A0AAN9YCR3"/>
<name>A0AAN9YCR3_9PEZI</name>
<dbReference type="Proteomes" id="UP001320245">
    <property type="component" value="Unassembled WGS sequence"/>
</dbReference>
<accession>A0AAN9YCR3</accession>
<evidence type="ECO:0000313" key="2">
    <source>
        <dbReference type="EMBL" id="KAK7732289.1"/>
    </source>
</evidence>
<keyword evidence="3" id="KW-1185">Reference proteome</keyword>
<feature type="region of interest" description="Disordered" evidence="1">
    <location>
        <begin position="243"/>
        <end position="267"/>
    </location>
</feature>
<gene>
    <name evidence="2" type="ORF">SLS53_008580</name>
</gene>
<sequence>MDEYAQPATEGKKPKRLRQKDINASDTRALSYNSIQVERVEGNDKLVPVWYRPAFDQPLKSLEKSVSRNAAMLFSEVWEKQLQSSPNVLVLKGTNMEPYKLILDWINMCIEEGNDVKFPDINEDEHQLHVLLDVIATANFLKIPKGSLQVGLKKRAPVYARKHLVDLDIVERIYDENDKEYTHDLREIAAISIFEAWWTKKLDEPEYDEYMGFLEQMRAEYPKLDEDLRTQFQKKKDFIEGKREEKKRLRDAEASAPLTGGAMGVGEGWDTVDAQSVAVAAGGG</sequence>
<reference evidence="2 3" key="1">
    <citation type="journal article" date="2023" name="PLoS ONE">
        <title>Cytospora paraplurivora sp. nov. isolated from orchards with fruit tree decline syndrome in Ontario, Canada.</title>
        <authorList>
            <person name="Ilyukhin E."/>
            <person name="Nguyen H.D.T."/>
            <person name="Castle A.J."/>
            <person name="Ellouze W."/>
        </authorList>
    </citation>
    <scope>NUCLEOTIDE SEQUENCE [LARGE SCALE GENOMIC DNA]</scope>
    <source>
        <strain evidence="2 3">FDS-564</strain>
    </source>
</reference>
<evidence type="ECO:0000256" key="1">
    <source>
        <dbReference type="SAM" id="MobiDB-lite"/>
    </source>
</evidence>
<feature type="region of interest" description="Disordered" evidence="1">
    <location>
        <begin position="1"/>
        <end position="24"/>
    </location>
</feature>
<comment type="caution">
    <text evidence="2">The sequence shown here is derived from an EMBL/GenBank/DDBJ whole genome shotgun (WGS) entry which is preliminary data.</text>
</comment>
<protein>
    <submittedName>
        <fullName evidence="2">Uncharacterized protein</fullName>
    </submittedName>
</protein>
<organism evidence="2 3">
    <name type="scientific">Cytospora paraplurivora</name>
    <dbReference type="NCBI Taxonomy" id="2898453"/>
    <lineage>
        <taxon>Eukaryota</taxon>
        <taxon>Fungi</taxon>
        <taxon>Dikarya</taxon>
        <taxon>Ascomycota</taxon>
        <taxon>Pezizomycotina</taxon>
        <taxon>Sordariomycetes</taxon>
        <taxon>Sordariomycetidae</taxon>
        <taxon>Diaporthales</taxon>
        <taxon>Cytosporaceae</taxon>
        <taxon>Cytospora</taxon>
    </lineage>
</organism>
<feature type="compositionally biased region" description="Basic and acidic residues" evidence="1">
    <location>
        <begin position="243"/>
        <end position="253"/>
    </location>
</feature>
<evidence type="ECO:0000313" key="3">
    <source>
        <dbReference type="Proteomes" id="UP001320245"/>
    </source>
</evidence>